<accession>A0A135V8Y0</accession>
<protein>
    <submittedName>
        <fullName evidence="2">Uncharacterized protein</fullName>
    </submittedName>
</protein>
<feature type="region of interest" description="Disordered" evidence="1">
    <location>
        <begin position="1"/>
        <end position="78"/>
    </location>
</feature>
<proteinExistence type="predicted"/>
<evidence type="ECO:0000313" key="2">
    <source>
        <dbReference type="EMBL" id="KXH69153.1"/>
    </source>
</evidence>
<evidence type="ECO:0000313" key="3">
    <source>
        <dbReference type="Proteomes" id="UP000070121"/>
    </source>
</evidence>
<comment type="caution">
    <text evidence="2">The sequence shown here is derived from an EMBL/GenBank/DDBJ whole genome shotgun (WGS) entry which is preliminary data.</text>
</comment>
<dbReference type="AlphaFoldDB" id="A0A135V8Y0"/>
<reference evidence="2 3" key="1">
    <citation type="submission" date="2014-02" db="EMBL/GenBank/DDBJ databases">
        <title>The genome sequence of Colletotrichum salicis CBS 607.94.</title>
        <authorList>
            <person name="Baroncelli R."/>
            <person name="Thon M.R."/>
        </authorList>
    </citation>
    <scope>NUCLEOTIDE SEQUENCE [LARGE SCALE GENOMIC DNA]</scope>
    <source>
        <strain evidence="2 3">CBS 607.94</strain>
    </source>
</reference>
<organism evidence="2 3">
    <name type="scientific">Colletotrichum salicis</name>
    <dbReference type="NCBI Taxonomy" id="1209931"/>
    <lineage>
        <taxon>Eukaryota</taxon>
        <taxon>Fungi</taxon>
        <taxon>Dikarya</taxon>
        <taxon>Ascomycota</taxon>
        <taxon>Pezizomycotina</taxon>
        <taxon>Sordariomycetes</taxon>
        <taxon>Hypocreomycetidae</taxon>
        <taxon>Glomerellales</taxon>
        <taxon>Glomerellaceae</taxon>
        <taxon>Colletotrichum</taxon>
        <taxon>Colletotrichum acutatum species complex</taxon>
    </lineage>
</organism>
<dbReference type="EMBL" id="JFFI01000159">
    <property type="protein sequence ID" value="KXH69153.1"/>
    <property type="molecule type" value="Genomic_DNA"/>
</dbReference>
<evidence type="ECO:0000256" key="1">
    <source>
        <dbReference type="SAM" id="MobiDB-lite"/>
    </source>
</evidence>
<keyword evidence="3" id="KW-1185">Reference proteome</keyword>
<gene>
    <name evidence="2" type="ORF">CSAL01_10102</name>
</gene>
<dbReference type="Proteomes" id="UP000070121">
    <property type="component" value="Unassembled WGS sequence"/>
</dbReference>
<feature type="compositionally biased region" description="Polar residues" evidence="1">
    <location>
        <begin position="32"/>
        <end position="61"/>
    </location>
</feature>
<feature type="compositionally biased region" description="Basic residues" evidence="1">
    <location>
        <begin position="66"/>
        <end position="78"/>
    </location>
</feature>
<name>A0A135V8Y0_9PEZI</name>
<sequence>MPRTQTEELYTLPGTTGGSGKSHRSDDDRKQGSNTRQPSSSVRVHSTNQSSSTDPNNLSNRDTQRCGRRHAALPHRHPIRVGQRIRRALQREPPHPSQIRQRELAHVPRASAQQIGPALVLEGNI</sequence>